<reference evidence="3" key="1">
    <citation type="journal article" date="2021" name="Microb. Physiol.">
        <title>Proteogenomic Insights into the Physiology of Marine, Sulfate-Reducing, Filamentous Desulfonema limicola and Desulfonema magnum.</title>
        <authorList>
            <person name="Schnaars V."/>
            <person name="Wohlbrand L."/>
            <person name="Scheve S."/>
            <person name="Hinrichs C."/>
            <person name="Reinhardt R."/>
            <person name="Rabus R."/>
        </authorList>
    </citation>
    <scope>NUCLEOTIDE SEQUENCE</scope>
    <source>
        <strain evidence="3">4be13</strain>
    </source>
</reference>
<evidence type="ECO:0000256" key="1">
    <source>
        <dbReference type="SAM" id="Phobius"/>
    </source>
</evidence>
<feature type="domain" description="Bacterial repeat" evidence="2">
    <location>
        <begin position="1389"/>
        <end position="1458"/>
    </location>
</feature>
<dbReference type="Proteomes" id="UP000663722">
    <property type="component" value="Chromosome"/>
</dbReference>
<keyword evidence="1" id="KW-1133">Transmembrane helix</keyword>
<keyword evidence="4" id="KW-1185">Reference proteome</keyword>
<feature type="transmembrane region" description="Helical" evidence="1">
    <location>
        <begin position="1806"/>
        <end position="1824"/>
    </location>
</feature>
<accession>A0A975GTL6</accession>
<evidence type="ECO:0000313" key="3">
    <source>
        <dbReference type="EMBL" id="QTA93240.1"/>
    </source>
</evidence>
<feature type="domain" description="Bacterial repeat" evidence="2">
    <location>
        <begin position="1236"/>
        <end position="1307"/>
    </location>
</feature>
<keyword evidence="1" id="KW-0472">Membrane</keyword>
<dbReference type="KEGG" id="dmm:dnm_093410"/>
<keyword evidence="1" id="KW-0812">Transmembrane</keyword>
<gene>
    <name evidence="3" type="ORF">dnm_093410</name>
</gene>
<proteinExistence type="predicted"/>
<name>A0A975GTL6_9BACT</name>
<dbReference type="Pfam" id="PF18998">
    <property type="entry name" value="Flg_new_2"/>
    <property type="match status" value="2"/>
</dbReference>
<dbReference type="InterPro" id="IPR044060">
    <property type="entry name" value="Bacterial_rp_domain"/>
</dbReference>
<protein>
    <recommendedName>
        <fullName evidence="2">Bacterial repeat domain-containing protein</fullName>
    </recommendedName>
</protein>
<evidence type="ECO:0000313" key="4">
    <source>
        <dbReference type="Proteomes" id="UP000663722"/>
    </source>
</evidence>
<dbReference type="RefSeq" id="WP_207680273.1">
    <property type="nucleotide sequence ID" value="NZ_CP061800.1"/>
</dbReference>
<evidence type="ECO:0000259" key="2">
    <source>
        <dbReference type="Pfam" id="PF18998"/>
    </source>
</evidence>
<dbReference type="EMBL" id="CP061800">
    <property type="protein sequence ID" value="QTA93240.1"/>
    <property type="molecule type" value="Genomic_DNA"/>
</dbReference>
<organism evidence="3 4">
    <name type="scientific">Desulfonema magnum</name>
    <dbReference type="NCBI Taxonomy" id="45655"/>
    <lineage>
        <taxon>Bacteria</taxon>
        <taxon>Pseudomonadati</taxon>
        <taxon>Thermodesulfobacteriota</taxon>
        <taxon>Desulfobacteria</taxon>
        <taxon>Desulfobacterales</taxon>
        <taxon>Desulfococcaceae</taxon>
        <taxon>Desulfonema</taxon>
    </lineage>
</organism>
<sequence>MRPFLDSSKKSFIRVMSMAFALAIVMALAGGIFQVPCANAQDTLTATHITDSAEYTIGENLTVTTTVEYTGEVSMLGIKATLPDGWEFVSFVEASGNDPFVKPKAGDTGDLDFGWIEIPTSPVALSYTVTPKGIADDQNISASVTYARATGNTDPATGGTSNPVKISVTPELLSIQASGEPPVEGMLSISQLPPDTGYVAGGELTLAGKIEYSDGQLDALGVKIALPAGWTYSEDSINGDDAPANAKQTGNELELVWADIPATPIDFTYRVIPNAMAGVQTISATASYLFKDEEMKSAQADDLTVNEGTITLSASQTSGDYLAGSKLVIEPQIVYTGPLTTLGLEVTLPENWTYVSVDRKDGTPITAKQDGNKVNFAWADIPASPINFAYTVNVPAGEEGQKVVDAKLIYARVGDPAPQTMDVAPLTINAAAGETLTATHSADDYKPGETLTVTNQIKYTGTLNSLGFEATLPNGWTEGYSIGGDNKPESEELVGNTLKMYWIDTPASPIDFTYTLNVPADADGTITIPAEVVYGRAEGGIEKDPFIPDPLTIKKYVEEPPVTGFTIEAMAEGNGTISPDYIIYVEQGMSQTFTMMPNEEGYGLDDVLVDGVSVMADVVDNTYTFTNVNADHRILAVFKSMGILVCDTLENGTIIIQDKKAIIDSAEGYEVKDVQVNGVSVGSVAEYASFPAECFESGSRSAKSASAAIDECWWPGSCPDDTGDVDDGCSICATFETSPIRGENGPNGIVTVTVANDIRTATIIPDPDYIVDEVLVDGEAVELTGRTYVFAEGGDHTLLATFKSGKQYTIKATSGENGTINPVGDVKVDHGQNQLFEMVPDGEYTVAEVKVNGESKGALTKYEFENVTADGEIHVTFKPLTNIHTITATAETGGTIEPSGTVSVAIGGTLTFAIKADNGYILKDVTVNGDSKGPQASYTFENVTENYEIVAVFEKVGAWEPIDGGRILVRDDLIIIDSHSGYEVGDVMINGKSFGSIATYSLDECFNPGTEARSVAALDPCWWPGACEDISCSSDCCAEEGGLVCSDGVTLCANGDQLSDECADCNACGGVIGCMIYVKFQDSPITVTEEENGIVTVTVAVNEDETLTRTATLIPDPEYVVDVVTVDGEVAELVGNTYTFAEGEIALNATFKLAEPDKYTITATAGENGTIDPSGAVLVDKGANQTFTFIPADEYEVDVVTVNGEVQAEAGTSYTFLNIIKDQTINVTFRPVGLVYTITAAAGENGSISPEGDVDVVAGENQVFTITPDAGYVVDVVTVDGEPLAEAVTTYTFENVTEDGHTIEVTFKEAVQYEIQATSGANGSIWPSGKTLVDEGNSKTFTMSPFDGYLVEDVKVDGVSVGAVSSYTFSDVDADHTIYVTFKQKDQYIITATAFENGTIYPSDDVYVYGGTNQTFTMQADYGYAVDDVEVNGVSQGKITSYTFYGVMQNHNISVTFEPIEPGPEYIITATISGENGSISPSGEILVVADASQTFEMIPDNGYRVADVLVNGVSVGAVMSYTFSSMDADSTISVAFEKILVDTYDIVATSGANGNISPSGYVPVDANGDQTFFMRADDGYAVDEVLVDNVSVGAVADYTFYDVTEAHEISVSFKLIPPETYMITPSFGLNGTIEPSEVQTVNEGDSQQFVIKPADGYAVADVKVDGVSKGAITVYTFTDVVANHTIAATFKPSPEAVTYIVNASVEGNGTIDPSGEVAVYEGLARVFTLTPADGYEIGDVLVDGESVAEDEILPVNDSEGNYIHSTYTLQNVMKDQTISVKFKKKSDDGDDNCFITTAANGSGSSSVLMLMLMTVIGGIASVFLRRNM</sequence>